<dbReference type="CDD" id="cd01184">
    <property type="entry name" value="INT_C_like_1"/>
    <property type="match status" value="1"/>
</dbReference>
<dbReference type="PANTHER" id="PTHR30349:SF41">
    <property type="entry name" value="INTEGRASE_RECOMBINASE PROTEIN MJ0367-RELATED"/>
    <property type="match status" value="1"/>
</dbReference>
<dbReference type="InterPro" id="IPR046668">
    <property type="entry name" value="DUF6538"/>
</dbReference>
<evidence type="ECO:0000259" key="5">
    <source>
        <dbReference type="Pfam" id="PF20172"/>
    </source>
</evidence>
<dbReference type="PANTHER" id="PTHR30349">
    <property type="entry name" value="PHAGE INTEGRASE-RELATED"/>
    <property type="match status" value="1"/>
</dbReference>
<keyword evidence="7" id="KW-1185">Reference proteome</keyword>
<reference evidence="6 7" key="1">
    <citation type="submission" date="2014-08" db="EMBL/GenBank/DDBJ databases">
        <title>Whole genome shotgun sequence of Sphingomonas paucimobilis NBRC 13935.</title>
        <authorList>
            <person name="Hosoyama A."/>
            <person name="Hashimoto M."/>
            <person name="Hosoyama Y."/>
            <person name="Noguchi M."/>
            <person name="Uohara A."/>
            <person name="Ohji S."/>
            <person name="Katano-Makiyama Y."/>
            <person name="Ichikawa N."/>
            <person name="Kimura A."/>
            <person name="Yamazoe A."/>
            <person name="Fujita N."/>
        </authorList>
    </citation>
    <scope>NUCLEOTIDE SEQUENCE [LARGE SCALE GENOMIC DNA]</scope>
    <source>
        <strain evidence="6 7">NBRC 13935</strain>
    </source>
</reference>
<keyword evidence="2" id="KW-0229">DNA integration</keyword>
<name>A0A0C9NGS8_SPHPI</name>
<dbReference type="GO" id="GO:0015074">
    <property type="term" value="P:DNA integration"/>
    <property type="evidence" value="ECO:0007669"/>
    <property type="project" value="UniProtKB-KW"/>
</dbReference>
<dbReference type="Gene3D" id="1.10.150.130">
    <property type="match status" value="1"/>
</dbReference>
<dbReference type="InterPro" id="IPR013762">
    <property type="entry name" value="Integrase-like_cat_sf"/>
</dbReference>
<evidence type="ECO:0000256" key="2">
    <source>
        <dbReference type="ARBA" id="ARBA00022908"/>
    </source>
</evidence>
<dbReference type="SUPFAM" id="SSF56349">
    <property type="entry name" value="DNA breaking-rejoining enzymes"/>
    <property type="match status" value="1"/>
</dbReference>
<dbReference type="EMBL" id="BBJS01000030">
    <property type="protein sequence ID" value="GAN13918.1"/>
    <property type="molecule type" value="Genomic_DNA"/>
</dbReference>
<accession>A0A0C9NGS8</accession>
<evidence type="ECO:0000256" key="3">
    <source>
        <dbReference type="ARBA" id="ARBA00023125"/>
    </source>
</evidence>
<dbReference type="Pfam" id="PF20172">
    <property type="entry name" value="DUF6538"/>
    <property type="match status" value="1"/>
</dbReference>
<dbReference type="Proteomes" id="UP000032025">
    <property type="component" value="Unassembled WGS sequence"/>
</dbReference>
<dbReference type="Gene3D" id="1.10.443.10">
    <property type="entry name" value="Intergrase catalytic core"/>
    <property type="match status" value="1"/>
</dbReference>
<keyword evidence="4" id="KW-0233">DNA recombination</keyword>
<dbReference type="InterPro" id="IPR010998">
    <property type="entry name" value="Integrase_recombinase_N"/>
</dbReference>
<dbReference type="InterPro" id="IPR050090">
    <property type="entry name" value="Tyrosine_recombinase_XerCD"/>
</dbReference>
<dbReference type="InterPro" id="IPR011010">
    <property type="entry name" value="DNA_brk_join_enz"/>
</dbReference>
<dbReference type="GO" id="GO:0006310">
    <property type="term" value="P:DNA recombination"/>
    <property type="evidence" value="ECO:0007669"/>
    <property type="project" value="UniProtKB-KW"/>
</dbReference>
<evidence type="ECO:0000313" key="7">
    <source>
        <dbReference type="Proteomes" id="UP000032025"/>
    </source>
</evidence>
<evidence type="ECO:0000256" key="1">
    <source>
        <dbReference type="ARBA" id="ARBA00008857"/>
    </source>
</evidence>
<comment type="similarity">
    <text evidence="1">Belongs to the 'phage' integrase family.</text>
</comment>
<protein>
    <submittedName>
        <fullName evidence="6">DNA, contig: SP630</fullName>
    </submittedName>
</protein>
<gene>
    <name evidence="6" type="ORF">SP6_30_00580</name>
</gene>
<dbReference type="GO" id="GO:0003677">
    <property type="term" value="F:DNA binding"/>
    <property type="evidence" value="ECO:0007669"/>
    <property type="project" value="UniProtKB-KW"/>
</dbReference>
<evidence type="ECO:0000256" key="4">
    <source>
        <dbReference type="ARBA" id="ARBA00023172"/>
    </source>
</evidence>
<sequence>MIRMATPFKDPRTGIFYFRRVVPAALRPFFDGASSEYKRTLETRDPDEARQRYHPHAVIYEQKLAAARRALASQQLRSARVMVDDFLDGESDEQLRGVAQKLAALELGAFEYANGLTDHAPGARYDFGVPPGLDDLRDHASRTAMLNAVPDFMPLPWLETLQRVAALPTLDPIEWLIAAVASANALSLPLAPELYEAIGRAYLDRLCAACALSIDPARSRILPPSVLVTGSGPIVPALSPPSNEPQLPTPPAKTVPTITQVYESWAKFEPREAKLVDEWRTAVNRFAQLHDDPPVDQITTSMVRAYRRTCAGLPSRAKKEVAALPLLEQVALAEAEGMPTLSPATVNKALSAIRVTLEHAVEELEVIDGNVAKTVKSMPKKSVEDARLPFEPEDMTRIFTAPLPERSGVAPRTLFWILMLAPFTGCRLDELGKLRPGNIKTYDGIPYIAIEPDRLRIRQEQEGPAKRMKTASAKRDIPLHSTLLKAGFLDMVSARRAEGAEWLFPELEANAYGSRTQRLSRVLNDFLDAIGLSDAELVFYSFRHTGKRAVRGKVLREIVDLLFGHADGSVSTLYGRGAEMTVLRDAVEKIQYPSVDWQPVIATGRTMT</sequence>
<keyword evidence="3" id="KW-0238">DNA-binding</keyword>
<organism evidence="6 7">
    <name type="scientific">Sphingomonas paucimobilis NBRC 13935</name>
    <dbReference type="NCBI Taxonomy" id="1219050"/>
    <lineage>
        <taxon>Bacteria</taxon>
        <taxon>Pseudomonadati</taxon>
        <taxon>Pseudomonadota</taxon>
        <taxon>Alphaproteobacteria</taxon>
        <taxon>Sphingomonadales</taxon>
        <taxon>Sphingomonadaceae</taxon>
        <taxon>Sphingomonas</taxon>
    </lineage>
</organism>
<feature type="domain" description="DUF6538" evidence="5">
    <location>
        <begin position="12"/>
        <end position="69"/>
    </location>
</feature>
<evidence type="ECO:0000313" key="6">
    <source>
        <dbReference type="EMBL" id="GAN13918.1"/>
    </source>
</evidence>
<comment type="caution">
    <text evidence="6">The sequence shown here is derived from an EMBL/GenBank/DDBJ whole genome shotgun (WGS) entry which is preliminary data.</text>
</comment>
<dbReference type="AlphaFoldDB" id="A0A0C9NGS8"/>
<proteinExistence type="inferred from homology"/>